<dbReference type="EMBL" id="MDHN01000041">
    <property type="protein sequence ID" value="OFC68844.1"/>
    <property type="molecule type" value="Genomic_DNA"/>
</dbReference>
<organism evidence="6 7">
    <name type="scientific">Alteromonas confluentis</name>
    <dbReference type="NCBI Taxonomy" id="1656094"/>
    <lineage>
        <taxon>Bacteria</taxon>
        <taxon>Pseudomonadati</taxon>
        <taxon>Pseudomonadota</taxon>
        <taxon>Gammaproteobacteria</taxon>
        <taxon>Alteromonadales</taxon>
        <taxon>Alteromonadaceae</taxon>
        <taxon>Alteromonas/Salinimonas group</taxon>
        <taxon>Alteromonas</taxon>
    </lineage>
</organism>
<evidence type="ECO:0000256" key="2">
    <source>
        <dbReference type="ARBA" id="ARBA00023015"/>
    </source>
</evidence>
<accession>A0A1E7Z628</accession>
<evidence type="ECO:0000313" key="6">
    <source>
        <dbReference type="EMBL" id="OFC68844.1"/>
    </source>
</evidence>
<keyword evidence="3" id="KW-0238">DNA-binding</keyword>
<gene>
    <name evidence="6" type="ORF">BFC18_19005</name>
</gene>
<feature type="domain" description="HTH lysR-type" evidence="5">
    <location>
        <begin position="1"/>
        <end position="59"/>
    </location>
</feature>
<dbReference type="CDD" id="cd08472">
    <property type="entry name" value="PBP2_CrgA_like_3"/>
    <property type="match status" value="1"/>
</dbReference>
<keyword evidence="7" id="KW-1185">Reference proteome</keyword>
<proteinExistence type="inferred from homology"/>
<dbReference type="SUPFAM" id="SSF46785">
    <property type="entry name" value="Winged helix' DNA-binding domain"/>
    <property type="match status" value="1"/>
</dbReference>
<dbReference type="Pfam" id="PF00126">
    <property type="entry name" value="HTH_1"/>
    <property type="match status" value="1"/>
</dbReference>
<dbReference type="Proteomes" id="UP000175691">
    <property type="component" value="Unassembled WGS sequence"/>
</dbReference>
<evidence type="ECO:0000256" key="1">
    <source>
        <dbReference type="ARBA" id="ARBA00009437"/>
    </source>
</evidence>
<dbReference type="AlphaFoldDB" id="A0A1E7Z628"/>
<dbReference type="GO" id="GO:0006351">
    <property type="term" value="P:DNA-templated transcription"/>
    <property type="evidence" value="ECO:0007669"/>
    <property type="project" value="TreeGrafter"/>
</dbReference>
<dbReference type="InterPro" id="IPR000847">
    <property type="entry name" value="LysR_HTH_N"/>
</dbReference>
<comment type="caution">
    <text evidence="6">The sequence shown here is derived from an EMBL/GenBank/DDBJ whole genome shotgun (WGS) entry which is preliminary data.</text>
</comment>
<dbReference type="InterPro" id="IPR058163">
    <property type="entry name" value="LysR-type_TF_proteobact-type"/>
</dbReference>
<dbReference type="PANTHER" id="PTHR30537">
    <property type="entry name" value="HTH-TYPE TRANSCRIPTIONAL REGULATOR"/>
    <property type="match status" value="1"/>
</dbReference>
<dbReference type="GO" id="GO:0043565">
    <property type="term" value="F:sequence-specific DNA binding"/>
    <property type="evidence" value="ECO:0007669"/>
    <property type="project" value="TreeGrafter"/>
</dbReference>
<evidence type="ECO:0000259" key="5">
    <source>
        <dbReference type="PROSITE" id="PS50931"/>
    </source>
</evidence>
<dbReference type="SUPFAM" id="SSF53850">
    <property type="entry name" value="Periplasmic binding protein-like II"/>
    <property type="match status" value="1"/>
</dbReference>
<dbReference type="FunFam" id="1.10.10.10:FF:000001">
    <property type="entry name" value="LysR family transcriptional regulator"/>
    <property type="match status" value="1"/>
</dbReference>
<dbReference type="InterPro" id="IPR005119">
    <property type="entry name" value="LysR_subst-bd"/>
</dbReference>
<dbReference type="Pfam" id="PF03466">
    <property type="entry name" value="LysR_substrate"/>
    <property type="match status" value="1"/>
</dbReference>
<dbReference type="InterPro" id="IPR036390">
    <property type="entry name" value="WH_DNA-bd_sf"/>
</dbReference>
<sequence length="296" mass="33022">MDKIECMRRFIKVAESGNFSTAADQLGVPKSAVSMSVSKLETHLRTRLFHRSTRRVTLTESGSRYLPECQRILAELDVLESQFQDDSGQLSGDIIVDMPGRLYASMVAPRLHEWFDTHPKTRIRLKGADYRIDPISERVDCVIRAGTLEDSELIAKPLGDFTVVNCVSPSYIERFGKPETLADLQDHFLVDYGFSLQSTSATFEYLKDGRNIEIAMKSLVSVATTDAYLTTCLNGLGIIQVPLHGVKAHLADGSLVSILEDFTSAPLPLSIVYPSKQHMPKRVREFIDWIGGVLNN</sequence>
<dbReference type="Gene3D" id="3.40.190.290">
    <property type="match status" value="1"/>
</dbReference>
<reference evidence="6 7" key="1">
    <citation type="submission" date="2016-08" db="EMBL/GenBank/DDBJ databases">
        <authorList>
            <person name="Seilhamer J.J."/>
        </authorList>
    </citation>
    <scope>NUCLEOTIDE SEQUENCE [LARGE SCALE GENOMIC DNA]</scope>
    <source>
        <strain evidence="6 7">KCTC 42603</strain>
    </source>
</reference>
<evidence type="ECO:0000256" key="4">
    <source>
        <dbReference type="ARBA" id="ARBA00023163"/>
    </source>
</evidence>
<keyword evidence="4" id="KW-0804">Transcription</keyword>
<dbReference type="STRING" id="1656094.BFC18_19005"/>
<dbReference type="GO" id="GO:0003700">
    <property type="term" value="F:DNA-binding transcription factor activity"/>
    <property type="evidence" value="ECO:0007669"/>
    <property type="project" value="InterPro"/>
</dbReference>
<comment type="similarity">
    <text evidence="1">Belongs to the LysR transcriptional regulatory family.</text>
</comment>
<evidence type="ECO:0000256" key="3">
    <source>
        <dbReference type="ARBA" id="ARBA00023125"/>
    </source>
</evidence>
<dbReference type="PANTHER" id="PTHR30537:SF72">
    <property type="entry name" value="LYSR FAMILY TRANSCRIPTIONAL REGULATOR"/>
    <property type="match status" value="1"/>
</dbReference>
<dbReference type="InterPro" id="IPR036388">
    <property type="entry name" value="WH-like_DNA-bd_sf"/>
</dbReference>
<protein>
    <recommendedName>
        <fullName evidence="5">HTH lysR-type domain-containing protein</fullName>
    </recommendedName>
</protein>
<name>A0A1E7Z628_9ALTE</name>
<evidence type="ECO:0000313" key="7">
    <source>
        <dbReference type="Proteomes" id="UP000175691"/>
    </source>
</evidence>
<keyword evidence="2" id="KW-0805">Transcription regulation</keyword>
<dbReference type="PROSITE" id="PS50931">
    <property type="entry name" value="HTH_LYSR"/>
    <property type="match status" value="1"/>
</dbReference>
<dbReference type="OrthoDB" id="9786526at2"/>
<dbReference type="Gene3D" id="1.10.10.10">
    <property type="entry name" value="Winged helix-like DNA-binding domain superfamily/Winged helix DNA-binding domain"/>
    <property type="match status" value="1"/>
</dbReference>